<dbReference type="eggNOG" id="ENOG5032ZWG">
    <property type="taxonomic scope" value="Bacteria"/>
</dbReference>
<dbReference type="InterPro" id="IPR021529">
    <property type="entry name" value="DUF2798"/>
</dbReference>
<name>Q3SRE0_NITWN</name>
<evidence type="ECO:0008006" key="4">
    <source>
        <dbReference type="Google" id="ProtNLM"/>
    </source>
</evidence>
<evidence type="ECO:0000313" key="2">
    <source>
        <dbReference type="EMBL" id="ABA05151.1"/>
    </source>
</evidence>
<dbReference type="Pfam" id="PF11391">
    <property type="entry name" value="DUF2798"/>
    <property type="match status" value="1"/>
</dbReference>
<sequence length="79" mass="8698">MLGIPRRYCHFVFGVIQAGLTSFIAAAIASISLWGSGRFLYNWLISWVVSWAIMLPAVLFAAPVIQFIAVHLTRDDCAG</sequence>
<organism evidence="2 3">
    <name type="scientific">Nitrobacter winogradskyi (strain ATCC 25391 / DSM 10237 / CIP 104748 / NCIMB 11846 / Nb-255)</name>
    <dbReference type="NCBI Taxonomy" id="323098"/>
    <lineage>
        <taxon>Bacteria</taxon>
        <taxon>Pseudomonadati</taxon>
        <taxon>Pseudomonadota</taxon>
        <taxon>Alphaproteobacteria</taxon>
        <taxon>Hyphomicrobiales</taxon>
        <taxon>Nitrobacteraceae</taxon>
        <taxon>Nitrobacter</taxon>
    </lineage>
</organism>
<dbReference type="HOGENOM" id="CLU_173298_1_0_5"/>
<dbReference type="Proteomes" id="UP000002531">
    <property type="component" value="Chromosome"/>
</dbReference>
<feature type="transmembrane region" description="Helical" evidence="1">
    <location>
        <begin position="12"/>
        <end position="34"/>
    </location>
</feature>
<keyword evidence="1" id="KW-1133">Transmembrane helix</keyword>
<dbReference type="OrthoDB" id="8240012at2"/>
<evidence type="ECO:0000256" key="1">
    <source>
        <dbReference type="SAM" id="Phobius"/>
    </source>
</evidence>
<dbReference type="RefSeq" id="WP_011315147.1">
    <property type="nucleotide sequence ID" value="NC_007406.1"/>
</dbReference>
<dbReference type="EMBL" id="CP000115">
    <property type="protein sequence ID" value="ABA05151.1"/>
    <property type="molecule type" value="Genomic_DNA"/>
</dbReference>
<reference evidence="2 3" key="1">
    <citation type="journal article" date="2006" name="Appl. Environ. Microbiol.">
        <title>Genome sequence of the chemolithoautotrophic nitrite-oxidizing bacterium Nitrobacter winogradskyi Nb-255.</title>
        <authorList>
            <person name="Starkenburg S.R."/>
            <person name="Chain P.S."/>
            <person name="Sayavedra-Soto L.A."/>
            <person name="Hauser L."/>
            <person name="Land M.L."/>
            <person name="Larimer F.W."/>
            <person name="Malfatti S.A."/>
            <person name="Klotz M.G."/>
            <person name="Bottomley P.J."/>
            <person name="Arp D.J."/>
            <person name="Hickey W.J."/>
        </authorList>
    </citation>
    <scope>NUCLEOTIDE SEQUENCE [LARGE SCALE GENOMIC DNA]</scope>
    <source>
        <strain evidence="3">ATCC 25391 / DSM 10237 / CIP 104748 / NCIMB 11846 / Nb-255</strain>
    </source>
</reference>
<dbReference type="KEGG" id="nwi:Nwi_1891"/>
<gene>
    <name evidence="2" type="ordered locus">Nwi_1891</name>
</gene>
<accession>Q3SRE0</accession>
<keyword evidence="1" id="KW-0472">Membrane</keyword>
<dbReference type="AlphaFoldDB" id="Q3SRE0"/>
<evidence type="ECO:0000313" key="3">
    <source>
        <dbReference type="Proteomes" id="UP000002531"/>
    </source>
</evidence>
<keyword evidence="3" id="KW-1185">Reference proteome</keyword>
<protein>
    <recommendedName>
        <fullName evidence="4">DUF2798 domain-containing protein</fullName>
    </recommendedName>
</protein>
<keyword evidence="1" id="KW-0812">Transmembrane</keyword>
<proteinExistence type="predicted"/>
<feature type="transmembrane region" description="Helical" evidence="1">
    <location>
        <begin position="40"/>
        <end position="65"/>
    </location>
</feature>